<feature type="compositionally biased region" description="Polar residues" evidence="1">
    <location>
        <begin position="36"/>
        <end position="46"/>
    </location>
</feature>
<proteinExistence type="predicted"/>
<organism evidence="2 3">
    <name type="scientific">Penicillium steckii</name>
    <dbReference type="NCBI Taxonomy" id="303698"/>
    <lineage>
        <taxon>Eukaryota</taxon>
        <taxon>Fungi</taxon>
        <taxon>Dikarya</taxon>
        <taxon>Ascomycota</taxon>
        <taxon>Pezizomycotina</taxon>
        <taxon>Eurotiomycetes</taxon>
        <taxon>Eurotiomycetidae</taxon>
        <taxon>Eurotiales</taxon>
        <taxon>Aspergillaceae</taxon>
        <taxon>Penicillium</taxon>
    </lineage>
</organism>
<dbReference type="EMBL" id="MLKD01000001">
    <property type="protein sequence ID" value="OQE31291.1"/>
    <property type="molecule type" value="Genomic_DNA"/>
</dbReference>
<keyword evidence="3" id="KW-1185">Reference proteome</keyword>
<feature type="compositionally biased region" description="Polar residues" evidence="1">
    <location>
        <begin position="82"/>
        <end position="102"/>
    </location>
</feature>
<name>A0A1V6TYE5_9EURO</name>
<protein>
    <submittedName>
        <fullName evidence="2">Uncharacterized protein</fullName>
    </submittedName>
</protein>
<sequence>MSTNRMNGSPRRERRSGTFSLSAAFRSSPKRASLIESPTSPVPSHQQQICLEKVTCLEKIHYPIFDPHNPDHNPHAVHALPQSPSGNRKEVQASSYESNKQNSWLEELPRRSIHKARSGLLAIRASLLRFSSREGSDLSDTYLAGVPREDAIHERDCVRRPGLSSTTQEDLSFGTGLYRTATSPWPGISDGIDEDSTPRVEPPLPLVNVNSAPAELESNYYTSDDPEPVNEKRVSVRSEQPPPYRWIEENARYHRSSKISNPREYTNEEPDATTDQRFSFMTRSEHSENWPDLGSPASSFRYEDMIPCHRVTSSPGISPCESPPFSVHSSITEQSDQFVSQDQSGLRPNMQEERTSSCVREDLASIQTSPSEVVTIAFPGIYQALLDQWNAESRNKIKESSHNPEMPGYRPGMVAQAFQASTGERSEPSEKRHSFGLHMSLRKEFAPPAMSHTAYGQSELVFSVRTNDPLSPIRSRNPSISSDRDREAISLYDGSEYSNYTYQSSSIANATSPTSLSNDIWSPLDSPIDEELMFSPFPRNEYYMADGKTSGFYPSPDAQPIKSERRFFGDGRIYSGRGLDRTYSERLREVSERIPPMGLTRAVPPHVRSSRGESESTDDSAMIRNPAHGIP</sequence>
<feature type="region of interest" description="Disordered" evidence="1">
    <location>
        <begin position="594"/>
        <end position="631"/>
    </location>
</feature>
<feature type="region of interest" description="Disordered" evidence="1">
    <location>
        <begin position="67"/>
        <end position="102"/>
    </location>
</feature>
<evidence type="ECO:0000256" key="1">
    <source>
        <dbReference type="SAM" id="MobiDB-lite"/>
    </source>
</evidence>
<evidence type="ECO:0000313" key="3">
    <source>
        <dbReference type="Proteomes" id="UP000191285"/>
    </source>
</evidence>
<comment type="caution">
    <text evidence="2">The sequence shown here is derived from an EMBL/GenBank/DDBJ whole genome shotgun (WGS) entry which is preliminary data.</text>
</comment>
<accession>A0A1V6TYE5</accession>
<dbReference type="Proteomes" id="UP000191285">
    <property type="component" value="Unassembled WGS sequence"/>
</dbReference>
<reference evidence="3" key="1">
    <citation type="journal article" date="2017" name="Nat. Microbiol.">
        <title>Global analysis of biosynthetic gene clusters reveals vast potential of secondary metabolite production in Penicillium species.</title>
        <authorList>
            <person name="Nielsen J.C."/>
            <person name="Grijseels S."/>
            <person name="Prigent S."/>
            <person name="Ji B."/>
            <person name="Dainat J."/>
            <person name="Nielsen K.F."/>
            <person name="Frisvad J.C."/>
            <person name="Workman M."/>
            <person name="Nielsen J."/>
        </authorList>
    </citation>
    <scope>NUCLEOTIDE SEQUENCE [LARGE SCALE GENOMIC DNA]</scope>
    <source>
        <strain evidence="3">IBT 24891</strain>
    </source>
</reference>
<feature type="region of interest" description="Disordered" evidence="1">
    <location>
        <begin position="1"/>
        <end position="46"/>
    </location>
</feature>
<dbReference type="AlphaFoldDB" id="A0A1V6TYE5"/>
<gene>
    <name evidence="2" type="ORF">PENSTE_c001G07985</name>
</gene>
<dbReference type="OrthoDB" id="4185962at2759"/>
<evidence type="ECO:0000313" key="2">
    <source>
        <dbReference type="EMBL" id="OQE31291.1"/>
    </source>
</evidence>